<dbReference type="PANTHER" id="PTHR14596">
    <property type="entry name" value="ZINC FINGER PROTEIN"/>
    <property type="match status" value="1"/>
</dbReference>
<comment type="caution">
    <text evidence="3">The sequence shown here is derived from an EMBL/GenBank/DDBJ whole genome shotgun (WGS) entry which is preliminary data.</text>
</comment>
<keyword evidence="1" id="KW-0175">Coiled coil</keyword>
<evidence type="ECO:0000313" key="3">
    <source>
        <dbReference type="EMBL" id="KAG0286794.1"/>
    </source>
</evidence>
<feature type="coiled-coil region" evidence="1">
    <location>
        <begin position="718"/>
        <end position="782"/>
    </location>
</feature>
<organism evidence="3 4">
    <name type="scientific">Linnemannia gamsii</name>
    <dbReference type="NCBI Taxonomy" id="64522"/>
    <lineage>
        <taxon>Eukaryota</taxon>
        <taxon>Fungi</taxon>
        <taxon>Fungi incertae sedis</taxon>
        <taxon>Mucoromycota</taxon>
        <taxon>Mortierellomycotina</taxon>
        <taxon>Mortierellomycetes</taxon>
        <taxon>Mortierellales</taxon>
        <taxon>Mortierellaceae</taxon>
        <taxon>Linnemannia</taxon>
    </lineage>
</organism>
<name>A0ABQ7JXC3_9FUNG</name>
<feature type="compositionally biased region" description="Basic and acidic residues" evidence="2">
    <location>
        <begin position="596"/>
        <end position="605"/>
    </location>
</feature>
<reference evidence="3 4" key="1">
    <citation type="journal article" date="2020" name="Fungal Divers.">
        <title>Resolving the Mortierellaceae phylogeny through synthesis of multi-gene phylogenetics and phylogenomics.</title>
        <authorList>
            <person name="Vandepol N."/>
            <person name="Liber J."/>
            <person name="Desiro A."/>
            <person name="Na H."/>
            <person name="Kennedy M."/>
            <person name="Barry K."/>
            <person name="Grigoriev I.V."/>
            <person name="Miller A.N."/>
            <person name="O'Donnell K."/>
            <person name="Stajich J.E."/>
            <person name="Bonito G."/>
        </authorList>
    </citation>
    <scope>NUCLEOTIDE SEQUENCE [LARGE SCALE GENOMIC DNA]</scope>
    <source>
        <strain evidence="3 4">AD045</strain>
    </source>
</reference>
<feature type="region of interest" description="Disordered" evidence="2">
    <location>
        <begin position="21"/>
        <end position="64"/>
    </location>
</feature>
<feature type="compositionally biased region" description="Low complexity" evidence="2">
    <location>
        <begin position="231"/>
        <end position="243"/>
    </location>
</feature>
<feature type="compositionally biased region" description="Low complexity" evidence="2">
    <location>
        <begin position="213"/>
        <end position="224"/>
    </location>
</feature>
<feature type="region of interest" description="Disordered" evidence="2">
    <location>
        <begin position="352"/>
        <end position="532"/>
    </location>
</feature>
<feature type="compositionally biased region" description="Polar residues" evidence="2">
    <location>
        <begin position="629"/>
        <end position="641"/>
    </location>
</feature>
<dbReference type="Proteomes" id="UP001194696">
    <property type="component" value="Unassembled WGS sequence"/>
</dbReference>
<feature type="region of interest" description="Disordered" evidence="2">
    <location>
        <begin position="213"/>
        <end position="254"/>
    </location>
</feature>
<protein>
    <submittedName>
        <fullName evidence="3">Uncharacterized protein</fullName>
    </submittedName>
</protein>
<feature type="compositionally biased region" description="Low complexity" evidence="2">
    <location>
        <begin position="499"/>
        <end position="508"/>
    </location>
</feature>
<feature type="compositionally biased region" description="Polar residues" evidence="2">
    <location>
        <begin position="376"/>
        <end position="392"/>
    </location>
</feature>
<gene>
    <name evidence="3" type="ORF">BGZ96_009162</name>
</gene>
<evidence type="ECO:0000313" key="4">
    <source>
        <dbReference type="Proteomes" id="UP001194696"/>
    </source>
</evidence>
<dbReference type="EMBL" id="JAAAIM010000542">
    <property type="protein sequence ID" value="KAG0286794.1"/>
    <property type="molecule type" value="Genomic_DNA"/>
</dbReference>
<feature type="region of interest" description="Disordered" evidence="2">
    <location>
        <begin position="590"/>
        <end position="641"/>
    </location>
</feature>
<accession>A0ABQ7JXC3</accession>
<feature type="compositionally biased region" description="Polar residues" evidence="2">
    <location>
        <begin position="472"/>
        <end position="481"/>
    </location>
</feature>
<keyword evidence="4" id="KW-1185">Reference proteome</keyword>
<proteinExistence type="predicted"/>
<evidence type="ECO:0000256" key="2">
    <source>
        <dbReference type="SAM" id="MobiDB-lite"/>
    </source>
</evidence>
<feature type="region of interest" description="Disordered" evidence="2">
    <location>
        <begin position="282"/>
        <end position="303"/>
    </location>
</feature>
<dbReference type="PANTHER" id="PTHR14596:SF72">
    <property type="entry name" value="ZINC FINGER PROTEIN MSN2-RELATED"/>
    <property type="match status" value="1"/>
</dbReference>
<evidence type="ECO:0000256" key="1">
    <source>
        <dbReference type="SAM" id="Coils"/>
    </source>
</evidence>
<sequence>MDNILDSDDPMMALMARAIGTSPTQPQPQQQSSTTTTSAMPTPTTTAATQASPGTQTAGGGHPVTTSAVEFLDAEAETALFLDSMHHSSNNINSLSSSPLPLALPWSPSQDMIWTTEDEILASVGMGMGGSNGGRGGSQQSVDMTLADDIGGGEGEDEMVVGLGLPTTVQELDDGSRGVMMDEDEILPVVVVETVVAPPQAVSPVLGFGMGQRLQHQHQPLQQQSGGVRFNPQQQNNTNNNNNSGGGGSSINNLNRIRTFGKVENLTTHRTTSTAAFMAAAAAQRNGAEKSRPSPPPNVKQEAGVGARVGAEVMGSVVANGGAITAAAAEVEKPEDMEIDTPETAVLAATTTFGSGSESGLVEDVQNSSLREKQETVAQPSLPSWSQPTATSELAPAFELPSAKAPSESVSGVDPAVTGTESAEQLVTVEAEVTKSVAAGPAEQREIDSTVADLAAAESDRIEQIEPITVDQPPSASSQPEPTTPLATHELEQSIDAESPQPSLSTKPTKPPKARRPPVPVQHHPSWHFAPGSDMAFLSEMKGSDSDLKRFRREHEWLEERVRRAKRDHSSDQLLDKALGLTRMVIVPPSLSKGYKNGEETKETKAPSSSKKVSEGQQDKDGEAKGENDTTNSTGNTNAFKNNKYITPVRLSTDSRLAFSILKTNLSAELEEQTRLETDQRILEQIVERTATKVSTTAQLHSQAEERLRDLQTRQPGQERELLKMEKLERACKELRDRQRQQAEEEIRQLEETVRLLECQREQRQREDLKRAERQRSEMECVVASTSASASVVTTSVAAEAH</sequence>
<feature type="compositionally biased region" description="Basic and acidic residues" evidence="2">
    <location>
        <begin position="612"/>
        <end position="628"/>
    </location>
</feature>
<feature type="compositionally biased region" description="Low complexity" evidence="2">
    <location>
        <begin position="21"/>
        <end position="56"/>
    </location>
</feature>